<protein>
    <recommendedName>
        <fullName evidence="4">Tetratricopeptide repeat protein</fullName>
    </recommendedName>
</protein>
<dbReference type="Proteomes" id="UP000535020">
    <property type="component" value="Unassembled WGS sequence"/>
</dbReference>
<evidence type="ECO:0000313" key="3">
    <source>
        <dbReference type="Proteomes" id="UP000535020"/>
    </source>
</evidence>
<comment type="caution">
    <text evidence="2">The sequence shown here is derived from an EMBL/GenBank/DDBJ whole genome shotgun (WGS) entry which is preliminary data.</text>
</comment>
<dbReference type="PROSITE" id="PS51257">
    <property type="entry name" value="PROKAR_LIPOPROTEIN"/>
    <property type="match status" value="1"/>
</dbReference>
<dbReference type="InterPro" id="IPR011990">
    <property type="entry name" value="TPR-like_helical_dom_sf"/>
</dbReference>
<gene>
    <name evidence="2" type="ORF">HZF10_00420</name>
</gene>
<keyword evidence="1" id="KW-0732">Signal</keyword>
<evidence type="ECO:0000256" key="1">
    <source>
        <dbReference type="SAM" id="SignalP"/>
    </source>
</evidence>
<dbReference type="EMBL" id="JACBJI010000001">
    <property type="protein sequence ID" value="NYA69365.1"/>
    <property type="molecule type" value="Genomic_DNA"/>
</dbReference>
<dbReference type="AlphaFoldDB" id="A0A7Y8Y127"/>
<sequence length="227" mass="25306">MMKNYAPFFIAMASVLSFGCFAQGSDRFPVKMGISHLVSDLSGGDDRVIVAYHVEERINMNFGGRITTYNVPSMNFISTIDLGPNNTRKITPIYGKAKVTALTPVELTKIEVTPVAISAPNAPVRINAVVPKGVAPKAKLESVKIDILDTYERTLEKGFQSIDMLKRVANARFFDGNLTKAARWYTELFAKTTDFEPVVYFRYAKSLEAIGETQKAKEMMKIYEAKK</sequence>
<proteinExistence type="predicted"/>
<dbReference type="RefSeq" id="WP_176004186.1">
    <property type="nucleotide sequence ID" value="NZ_JABWMI010000001.1"/>
</dbReference>
<feature type="chain" id="PRO_5031566025" description="Tetratricopeptide repeat protein" evidence="1">
    <location>
        <begin position="23"/>
        <end position="227"/>
    </location>
</feature>
<keyword evidence="3" id="KW-1185">Reference proteome</keyword>
<evidence type="ECO:0008006" key="4">
    <source>
        <dbReference type="Google" id="ProtNLM"/>
    </source>
</evidence>
<name>A0A7Y8Y127_9FLAO</name>
<feature type="signal peptide" evidence="1">
    <location>
        <begin position="1"/>
        <end position="22"/>
    </location>
</feature>
<reference evidence="2 3" key="1">
    <citation type="submission" date="2020-07" db="EMBL/GenBank/DDBJ databases">
        <authorList>
            <person name="Sun Q."/>
        </authorList>
    </citation>
    <scope>NUCLEOTIDE SEQUENCE [LARGE SCALE GENOMIC DNA]</scope>
    <source>
        <strain evidence="2 3">MAH-1</strain>
    </source>
</reference>
<evidence type="ECO:0000313" key="2">
    <source>
        <dbReference type="EMBL" id="NYA69365.1"/>
    </source>
</evidence>
<dbReference type="SUPFAM" id="SSF48452">
    <property type="entry name" value="TPR-like"/>
    <property type="match status" value="1"/>
</dbReference>
<accession>A0A7Y8Y127</accession>
<organism evidence="2 3">
    <name type="scientific">Flavobacterium agri</name>
    <dbReference type="NCBI Taxonomy" id="2743471"/>
    <lineage>
        <taxon>Bacteria</taxon>
        <taxon>Pseudomonadati</taxon>
        <taxon>Bacteroidota</taxon>
        <taxon>Flavobacteriia</taxon>
        <taxon>Flavobacteriales</taxon>
        <taxon>Flavobacteriaceae</taxon>
        <taxon>Flavobacterium</taxon>
    </lineage>
</organism>